<comment type="caution">
    <text evidence="2">The sequence shown here is derived from an EMBL/GenBank/DDBJ whole genome shotgun (WGS) entry which is preliminary data.</text>
</comment>
<gene>
    <name evidence="2" type="ORF">ENO47_03775</name>
</gene>
<feature type="coiled-coil region" evidence="1">
    <location>
        <begin position="2"/>
        <end position="33"/>
    </location>
</feature>
<dbReference type="AlphaFoldDB" id="A0A7C2V3A6"/>
<dbReference type="EMBL" id="DSFP01000033">
    <property type="protein sequence ID" value="HEW45774.1"/>
    <property type="molecule type" value="Genomic_DNA"/>
</dbReference>
<sequence length="83" mass="10128">MREEELKELKEVLKEIRDELREIRKEIKQSKQSQSIQTTSEEPPVVYTVPYHYIEIRSFKDFVIFCDIYCNIYGIWTYSSEAW</sequence>
<evidence type="ECO:0000256" key="1">
    <source>
        <dbReference type="SAM" id="Coils"/>
    </source>
</evidence>
<protein>
    <submittedName>
        <fullName evidence="2">Uncharacterized protein</fullName>
    </submittedName>
</protein>
<reference evidence="2" key="1">
    <citation type="journal article" date="2020" name="mSystems">
        <title>Genome- and Community-Level Interaction Insights into Carbon Utilization and Element Cycling Functions of Hydrothermarchaeota in Hydrothermal Sediment.</title>
        <authorList>
            <person name="Zhou Z."/>
            <person name="Liu Y."/>
            <person name="Xu W."/>
            <person name="Pan J."/>
            <person name="Luo Z.H."/>
            <person name="Li M."/>
        </authorList>
    </citation>
    <scope>NUCLEOTIDE SEQUENCE [LARGE SCALE GENOMIC DNA]</scope>
    <source>
        <strain evidence="2">SpSt-132</strain>
    </source>
</reference>
<accession>A0A7C2V3A6</accession>
<keyword evidence="1" id="KW-0175">Coiled coil</keyword>
<name>A0A7C2V3A6_9AQUI</name>
<evidence type="ECO:0000313" key="2">
    <source>
        <dbReference type="EMBL" id="HEW45774.1"/>
    </source>
</evidence>
<organism evidence="2">
    <name type="scientific">Hydrogenobacter sp</name>
    <dbReference type="NCBI Taxonomy" id="2152829"/>
    <lineage>
        <taxon>Bacteria</taxon>
        <taxon>Pseudomonadati</taxon>
        <taxon>Aquificota</taxon>
        <taxon>Aquificia</taxon>
        <taxon>Aquificales</taxon>
        <taxon>Aquificaceae</taxon>
        <taxon>Hydrogenobacter</taxon>
    </lineage>
</organism>
<proteinExistence type="predicted"/>